<feature type="DNA-binding region" description="H-T-H motif" evidence="4">
    <location>
        <begin position="50"/>
        <end position="69"/>
    </location>
</feature>
<sequence>MQNSPSARSPAAPRENQPARGRGRPRAFDREAALSEAMRLFWRKGFAATSIADLTQAMGIGSPSLYAAFGSKEALYAEALRHYGARYEASVWARFAAAATAREAIEALLMDSAAALTGSSGRAEPCGCMVTLSMVGSEGHAELGEIVRTARACGLERVAARLARAVAEGEVAASVDLPSLARFVMTVQGGLSLQARDGASRAELEAVARHAMLGWDQRVAGRP</sequence>
<dbReference type="PANTHER" id="PTHR47506">
    <property type="entry name" value="TRANSCRIPTIONAL REGULATORY PROTEIN"/>
    <property type="match status" value="1"/>
</dbReference>
<evidence type="ECO:0000256" key="2">
    <source>
        <dbReference type="ARBA" id="ARBA00023125"/>
    </source>
</evidence>
<evidence type="ECO:0000259" key="6">
    <source>
        <dbReference type="PROSITE" id="PS50977"/>
    </source>
</evidence>
<dbReference type="OrthoDB" id="9795242at2"/>
<dbReference type="Gene3D" id="1.10.10.60">
    <property type="entry name" value="Homeodomain-like"/>
    <property type="match status" value="1"/>
</dbReference>
<dbReference type="PROSITE" id="PS01081">
    <property type="entry name" value="HTH_TETR_1"/>
    <property type="match status" value="1"/>
</dbReference>
<dbReference type="InterPro" id="IPR036271">
    <property type="entry name" value="Tet_transcr_reg_TetR-rel_C_sf"/>
</dbReference>
<comment type="caution">
    <text evidence="7">The sequence shown here is derived from an EMBL/GenBank/DDBJ whole genome shotgun (WGS) entry which is preliminary data.</text>
</comment>
<dbReference type="SUPFAM" id="SSF48498">
    <property type="entry name" value="Tetracyclin repressor-like, C-terminal domain"/>
    <property type="match status" value="1"/>
</dbReference>
<dbReference type="EMBL" id="LABZ01000070">
    <property type="protein sequence ID" value="KMO42309.1"/>
    <property type="molecule type" value="Genomic_DNA"/>
</dbReference>
<dbReference type="Gene3D" id="1.10.357.10">
    <property type="entry name" value="Tetracycline Repressor, domain 2"/>
    <property type="match status" value="1"/>
</dbReference>
<keyword evidence="2 4" id="KW-0238">DNA-binding</keyword>
<protein>
    <submittedName>
        <fullName evidence="7">TetR family transcriptional regulator</fullName>
    </submittedName>
</protein>
<dbReference type="RefSeq" id="WP_048450959.1">
    <property type="nucleotide sequence ID" value="NZ_LABZ01000070.1"/>
</dbReference>
<dbReference type="PRINTS" id="PR00455">
    <property type="entry name" value="HTHTETR"/>
</dbReference>
<name>A0A0J6T8S1_9HYPH</name>
<feature type="region of interest" description="Disordered" evidence="5">
    <location>
        <begin position="1"/>
        <end position="26"/>
    </location>
</feature>
<dbReference type="Proteomes" id="UP000036449">
    <property type="component" value="Unassembled WGS sequence"/>
</dbReference>
<dbReference type="GO" id="GO:0003677">
    <property type="term" value="F:DNA binding"/>
    <property type="evidence" value="ECO:0007669"/>
    <property type="project" value="UniProtKB-UniRule"/>
</dbReference>
<accession>A0A0J6T8S1</accession>
<dbReference type="InterPro" id="IPR009057">
    <property type="entry name" value="Homeodomain-like_sf"/>
</dbReference>
<keyword evidence="1" id="KW-0805">Transcription regulation</keyword>
<feature type="domain" description="HTH tetR-type" evidence="6">
    <location>
        <begin position="27"/>
        <end position="87"/>
    </location>
</feature>
<evidence type="ECO:0000256" key="3">
    <source>
        <dbReference type="ARBA" id="ARBA00023163"/>
    </source>
</evidence>
<dbReference type="Pfam" id="PF00440">
    <property type="entry name" value="TetR_N"/>
    <property type="match status" value="1"/>
</dbReference>
<dbReference type="InterPro" id="IPR001647">
    <property type="entry name" value="HTH_TetR"/>
</dbReference>
<evidence type="ECO:0000256" key="1">
    <source>
        <dbReference type="ARBA" id="ARBA00023015"/>
    </source>
</evidence>
<dbReference type="InterPro" id="IPR023772">
    <property type="entry name" value="DNA-bd_HTH_TetR-type_CS"/>
</dbReference>
<proteinExistence type="predicted"/>
<evidence type="ECO:0000313" key="8">
    <source>
        <dbReference type="Proteomes" id="UP000036449"/>
    </source>
</evidence>
<dbReference type="PANTHER" id="PTHR47506:SF1">
    <property type="entry name" value="HTH-TYPE TRANSCRIPTIONAL REGULATOR YJDC"/>
    <property type="match status" value="1"/>
</dbReference>
<evidence type="ECO:0000256" key="5">
    <source>
        <dbReference type="SAM" id="MobiDB-lite"/>
    </source>
</evidence>
<evidence type="ECO:0000256" key="4">
    <source>
        <dbReference type="PROSITE-ProRule" id="PRU00335"/>
    </source>
</evidence>
<reference evidence="7 8" key="1">
    <citation type="submission" date="2015-03" db="EMBL/GenBank/DDBJ databases">
        <title>Genome sequencing of Methylobacterium tarhaniae DSM 25844.</title>
        <authorList>
            <person name="Chaudhry V."/>
            <person name="Patil P.B."/>
        </authorList>
    </citation>
    <scope>NUCLEOTIDE SEQUENCE [LARGE SCALE GENOMIC DNA]</scope>
    <source>
        <strain evidence="7 8">DSM 25844</strain>
    </source>
</reference>
<organism evidence="7 8">
    <name type="scientific">Methylobacterium tarhaniae</name>
    <dbReference type="NCBI Taxonomy" id="1187852"/>
    <lineage>
        <taxon>Bacteria</taxon>
        <taxon>Pseudomonadati</taxon>
        <taxon>Pseudomonadota</taxon>
        <taxon>Alphaproteobacteria</taxon>
        <taxon>Hyphomicrobiales</taxon>
        <taxon>Methylobacteriaceae</taxon>
        <taxon>Methylobacterium</taxon>
    </lineage>
</organism>
<dbReference type="SUPFAM" id="SSF46689">
    <property type="entry name" value="Homeodomain-like"/>
    <property type="match status" value="1"/>
</dbReference>
<dbReference type="PROSITE" id="PS50977">
    <property type="entry name" value="HTH_TETR_2"/>
    <property type="match status" value="1"/>
</dbReference>
<evidence type="ECO:0000313" key="7">
    <source>
        <dbReference type="EMBL" id="KMO42309.1"/>
    </source>
</evidence>
<keyword evidence="3" id="KW-0804">Transcription</keyword>
<keyword evidence="8" id="KW-1185">Reference proteome</keyword>
<gene>
    <name evidence="7" type="ORF">VQ03_11275</name>
</gene>
<dbReference type="AlphaFoldDB" id="A0A0J6T8S1"/>
<dbReference type="PATRIC" id="fig|1187852.3.peg.6163"/>